<proteinExistence type="inferred from homology"/>
<comment type="caution">
    <text evidence="4">The sequence shown here is derived from an EMBL/GenBank/DDBJ whole genome shotgun (WGS) entry which is preliminary data.</text>
</comment>
<dbReference type="Pfam" id="PF00106">
    <property type="entry name" value="adh_short"/>
    <property type="match status" value="1"/>
</dbReference>
<evidence type="ECO:0000256" key="3">
    <source>
        <dbReference type="ARBA" id="ARBA00023002"/>
    </source>
</evidence>
<keyword evidence="3" id="KW-0560">Oxidoreductase</keyword>
<evidence type="ECO:0000256" key="1">
    <source>
        <dbReference type="ARBA" id="ARBA00006484"/>
    </source>
</evidence>
<dbReference type="PANTHER" id="PTHR24320:SF282">
    <property type="entry name" value="WW DOMAIN-CONTAINING OXIDOREDUCTASE"/>
    <property type="match status" value="1"/>
</dbReference>
<dbReference type="InterPro" id="IPR002347">
    <property type="entry name" value="SDR_fam"/>
</dbReference>
<keyword evidence="5" id="KW-1185">Reference proteome</keyword>
<organism evidence="4 5">
    <name type="scientific">Botryosphaeria dothidea</name>
    <dbReference type="NCBI Taxonomy" id="55169"/>
    <lineage>
        <taxon>Eukaryota</taxon>
        <taxon>Fungi</taxon>
        <taxon>Dikarya</taxon>
        <taxon>Ascomycota</taxon>
        <taxon>Pezizomycotina</taxon>
        <taxon>Dothideomycetes</taxon>
        <taxon>Dothideomycetes incertae sedis</taxon>
        <taxon>Botryosphaeriales</taxon>
        <taxon>Botryosphaeriaceae</taxon>
        <taxon>Botryosphaeria</taxon>
    </lineage>
</organism>
<dbReference type="SUPFAM" id="SSF51735">
    <property type="entry name" value="NAD(P)-binding Rossmann-fold domains"/>
    <property type="match status" value="1"/>
</dbReference>
<dbReference type="Proteomes" id="UP000572817">
    <property type="component" value="Unassembled WGS sequence"/>
</dbReference>
<dbReference type="AlphaFoldDB" id="A0A8H4J184"/>
<keyword evidence="2" id="KW-0521">NADP</keyword>
<sequence length="319" mass="34447">MGLLDRFTGSVPFTQQDIPPLTDKVILVTGGNIGLGFQSVLDLAARSPGHIYLGARSRAKAESAIKEIRARLPVDNKTPITHLELDLASFASIKTAAKTFLAAETRLDLLLLNAGVMALPPGLTADGYEIQFGTNHVGHALLAKLLLPVLQKTAAAAHQPDVRVVVLSSGAHRWTSVQGIDFDTLRAAETPGVSTTARYGQSKLANALWAREFARRCPQLTVVAVHPGVVGTNLFQSMGERSWLVRNVAPWFLTSVEVGVRNQLWASTAPKDVVESGVYYEPIGVKGKASKLATDDALAVRLWEWTEKELESVKVEAKI</sequence>
<dbReference type="GO" id="GO:0016491">
    <property type="term" value="F:oxidoreductase activity"/>
    <property type="evidence" value="ECO:0007669"/>
    <property type="project" value="UniProtKB-KW"/>
</dbReference>
<reference evidence="4" key="1">
    <citation type="submission" date="2020-04" db="EMBL/GenBank/DDBJ databases">
        <title>Genome Assembly and Annotation of Botryosphaeria dothidea sdau 11-99, a Latent Pathogen of Apple Fruit Ring Rot in China.</title>
        <authorList>
            <person name="Yu C."/>
            <person name="Diao Y."/>
            <person name="Lu Q."/>
            <person name="Zhao J."/>
            <person name="Cui S."/>
            <person name="Peng C."/>
            <person name="He B."/>
            <person name="Liu H."/>
        </authorList>
    </citation>
    <scope>NUCLEOTIDE SEQUENCE [LARGE SCALE GENOMIC DNA]</scope>
    <source>
        <strain evidence="4">Sdau11-99</strain>
    </source>
</reference>
<name>A0A8H4J184_9PEZI</name>
<protein>
    <submittedName>
        <fullName evidence="4">Short-chain dehydrogenase reductase protein</fullName>
    </submittedName>
</protein>
<dbReference type="Gene3D" id="3.40.50.720">
    <property type="entry name" value="NAD(P)-binding Rossmann-like Domain"/>
    <property type="match status" value="1"/>
</dbReference>
<accession>A0A8H4J184</accession>
<evidence type="ECO:0000313" key="4">
    <source>
        <dbReference type="EMBL" id="KAF4310039.1"/>
    </source>
</evidence>
<dbReference type="OrthoDB" id="191139at2759"/>
<gene>
    <name evidence="4" type="ORF">GTA08_BOTSDO02361</name>
</gene>
<dbReference type="EMBL" id="WWBZ02000016">
    <property type="protein sequence ID" value="KAF4310039.1"/>
    <property type="molecule type" value="Genomic_DNA"/>
</dbReference>
<comment type="similarity">
    <text evidence="1">Belongs to the short-chain dehydrogenases/reductases (SDR) family.</text>
</comment>
<evidence type="ECO:0000256" key="2">
    <source>
        <dbReference type="ARBA" id="ARBA00022857"/>
    </source>
</evidence>
<dbReference type="PRINTS" id="PR00081">
    <property type="entry name" value="GDHRDH"/>
</dbReference>
<dbReference type="InterPro" id="IPR036291">
    <property type="entry name" value="NAD(P)-bd_dom_sf"/>
</dbReference>
<dbReference type="PANTHER" id="PTHR24320">
    <property type="entry name" value="RETINOL DEHYDROGENASE"/>
    <property type="match status" value="1"/>
</dbReference>
<evidence type="ECO:0000313" key="5">
    <source>
        <dbReference type="Proteomes" id="UP000572817"/>
    </source>
</evidence>